<keyword evidence="4" id="KW-1185">Reference proteome</keyword>
<proteinExistence type="predicted"/>
<dbReference type="InterPro" id="IPR032093">
    <property type="entry name" value="PhoD_N"/>
</dbReference>
<dbReference type="PROSITE" id="PS51318">
    <property type="entry name" value="TAT"/>
    <property type="match status" value="1"/>
</dbReference>
<name>A0A2T5MGZ5_9GAMM</name>
<dbReference type="Gene3D" id="2.60.40.380">
    <property type="entry name" value="Purple acid phosphatase-like, N-terminal"/>
    <property type="match status" value="1"/>
</dbReference>
<evidence type="ECO:0000313" key="4">
    <source>
        <dbReference type="Proteomes" id="UP000244248"/>
    </source>
</evidence>
<dbReference type="CDD" id="cd07389">
    <property type="entry name" value="MPP_PhoD"/>
    <property type="match status" value="1"/>
</dbReference>
<dbReference type="InterPro" id="IPR038607">
    <property type="entry name" value="PhoD-like_sf"/>
</dbReference>
<feature type="domain" description="Phospholipase D N-terminal" evidence="2">
    <location>
        <begin position="57"/>
        <end position="145"/>
    </location>
</feature>
<dbReference type="Gene3D" id="3.60.21.70">
    <property type="entry name" value="PhoD-like phosphatase"/>
    <property type="match status" value="1"/>
</dbReference>
<dbReference type="OrthoDB" id="327733at2"/>
<dbReference type="Pfam" id="PF16655">
    <property type="entry name" value="PhoD_N"/>
    <property type="match status" value="1"/>
</dbReference>
<dbReference type="EMBL" id="QANS01000002">
    <property type="protein sequence ID" value="PTU31858.1"/>
    <property type="molecule type" value="Genomic_DNA"/>
</dbReference>
<accession>A0A2T5MGZ5</accession>
<dbReference type="Pfam" id="PF09423">
    <property type="entry name" value="PhoD"/>
    <property type="match status" value="1"/>
</dbReference>
<sequence>MGAPRRSKPRRKGITRRQFLIRAGAGAAAITALPMLPGCGRSESVVGSDLTENPFKHSVASGDPMVDRVILWTRITAPVNAPVPVNYIVTSDPELKHVVSSGLTQATAEHDYTVKVDATGLQPFTTYYYQFSVGPFTSPIGRTRTLPTGSPERLRFGVVVCASYAHGLFNAYRRVAERADLDFVLHLGDYIYEYSSGEDGHEVYGDFRAYEPAHEILTLQDYRTRHAQYKRDVDLQELHRQHPMINIWDDHEFADNAYKDGAVNHGEKGFDEGAWSVRVANALKAYYEWMPTREPHDKANPQRDNRSLKFGDLAELILLEERVGARDKQLAGNVPPELVTELLPPLATLLPITPFTQSGAYTDPKRTMLGDDGEAWLIDRLRTSGSQWKLLGQGVMFAQLKVVGLPNALGASIYLNSDQWDGYAPARDRIFNALKGDATNSKIDNVVVLTGDIHCSWGCDLTPDPNNPLDAAGGYNSINGNGSLAVEYVCTSVTSPGLDALAPIQDVLRVSNPHIKYVDLAKKGYMVMDVTPERVLGEWWYIDTISAPSNTQSFGTAFQVAPGSNHLVAASQSTPKDNAPPLAG</sequence>
<dbReference type="InterPro" id="IPR029052">
    <property type="entry name" value="Metallo-depent_PP-like"/>
</dbReference>
<evidence type="ECO:0000259" key="1">
    <source>
        <dbReference type="Pfam" id="PF09423"/>
    </source>
</evidence>
<dbReference type="InterPro" id="IPR018946">
    <property type="entry name" value="PhoD-like_MPP"/>
</dbReference>
<dbReference type="AlphaFoldDB" id="A0A2T5MGZ5"/>
<feature type="domain" description="PhoD-like phosphatase metallophosphatase" evidence="1">
    <location>
        <begin position="156"/>
        <end position="537"/>
    </location>
</feature>
<dbReference type="SUPFAM" id="SSF56300">
    <property type="entry name" value="Metallo-dependent phosphatases"/>
    <property type="match status" value="1"/>
</dbReference>
<dbReference type="PANTHER" id="PTHR43606">
    <property type="entry name" value="PHOSPHATASE, PUTATIVE (AFU_ORTHOLOGUE AFUA_6G08710)-RELATED"/>
    <property type="match status" value="1"/>
</dbReference>
<comment type="caution">
    <text evidence="3">The sequence shown here is derived from an EMBL/GenBank/DDBJ whole genome shotgun (WGS) entry which is preliminary data.</text>
</comment>
<reference evidence="3 4" key="1">
    <citation type="submission" date="2018-04" db="EMBL/GenBank/DDBJ databases">
        <title>Novel species isolated from glacier.</title>
        <authorList>
            <person name="Liu Q."/>
            <person name="Xin Y.-H."/>
        </authorList>
    </citation>
    <scope>NUCLEOTIDE SEQUENCE [LARGE SCALE GENOMIC DNA]</scope>
    <source>
        <strain evidence="3 4">GT1R17</strain>
    </source>
</reference>
<evidence type="ECO:0000259" key="2">
    <source>
        <dbReference type="Pfam" id="PF16655"/>
    </source>
</evidence>
<dbReference type="RefSeq" id="WP_107939047.1">
    <property type="nucleotide sequence ID" value="NZ_QANS01000002.1"/>
</dbReference>
<dbReference type="PANTHER" id="PTHR43606:SF7">
    <property type="entry name" value="PHOSPHATASE, PUTATIVE (AFU_ORTHOLOGUE AFUA_6G08710)-RELATED"/>
    <property type="match status" value="1"/>
</dbReference>
<dbReference type="Proteomes" id="UP000244248">
    <property type="component" value="Unassembled WGS sequence"/>
</dbReference>
<gene>
    <name evidence="3" type="ORF">CJD38_04010</name>
</gene>
<protein>
    <recommendedName>
        <fullName evidence="5">Alkaline phosphatase</fullName>
    </recommendedName>
</protein>
<evidence type="ECO:0000313" key="3">
    <source>
        <dbReference type="EMBL" id="PTU31858.1"/>
    </source>
</evidence>
<dbReference type="InterPro" id="IPR006311">
    <property type="entry name" value="TAT_signal"/>
</dbReference>
<evidence type="ECO:0008006" key="5">
    <source>
        <dbReference type="Google" id="ProtNLM"/>
    </source>
</evidence>
<dbReference type="InterPro" id="IPR052900">
    <property type="entry name" value="Phospholipid_Metab_Enz"/>
</dbReference>
<organism evidence="3 4">
    <name type="scientific">Stenotrophobium rhamnosiphilum</name>
    <dbReference type="NCBI Taxonomy" id="2029166"/>
    <lineage>
        <taxon>Bacteria</taxon>
        <taxon>Pseudomonadati</taxon>
        <taxon>Pseudomonadota</taxon>
        <taxon>Gammaproteobacteria</taxon>
        <taxon>Nevskiales</taxon>
        <taxon>Nevskiaceae</taxon>
        <taxon>Stenotrophobium</taxon>
    </lineage>
</organism>